<organism evidence="6 7">
    <name type="scientific">Plasmodium falciparum (isolate Palo Alto / Uganda)</name>
    <dbReference type="NCBI Taxonomy" id="57270"/>
    <lineage>
        <taxon>Eukaryota</taxon>
        <taxon>Sar</taxon>
        <taxon>Alveolata</taxon>
        <taxon>Apicomplexa</taxon>
        <taxon>Aconoidasida</taxon>
        <taxon>Haemosporida</taxon>
        <taxon>Plasmodiidae</taxon>
        <taxon>Plasmodium</taxon>
        <taxon>Plasmodium (Laverania)</taxon>
    </lineage>
</organism>
<keyword evidence="5" id="KW-0732">Signal</keyword>
<feature type="compositionally biased region" description="Low complexity" evidence="4">
    <location>
        <begin position="161"/>
        <end position="189"/>
    </location>
</feature>
<dbReference type="OrthoDB" id="377572at2759"/>
<dbReference type="EMBL" id="KI927283">
    <property type="protein sequence ID" value="ETW57089.1"/>
    <property type="molecule type" value="Genomic_DNA"/>
</dbReference>
<evidence type="ECO:0000256" key="1">
    <source>
        <dbReference type="ARBA" id="ARBA00004123"/>
    </source>
</evidence>
<keyword evidence="2" id="KW-0804">Transcription</keyword>
<accession>W4J4Y3</accession>
<dbReference type="AlphaFoldDB" id="W4J4Y3"/>
<protein>
    <submittedName>
        <fullName evidence="6">Uncharacterized protein</fullName>
    </submittedName>
</protein>
<dbReference type="Proteomes" id="UP000019103">
    <property type="component" value="Unassembled WGS sequence"/>
</dbReference>
<reference evidence="6 7" key="1">
    <citation type="submission" date="2013-02" db="EMBL/GenBank/DDBJ databases">
        <title>The Genome Annotation of Plasmodium falciparum Palo Alto/Uganda.</title>
        <authorList>
            <consortium name="The Broad Institute Genome Sequencing Platform"/>
            <consortium name="The Broad Institute Genome Sequencing Center for Infectious Disease"/>
            <person name="Neafsey D."/>
            <person name="Hoffman S."/>
            <person name="Volkman S."/>
            <person name="Rosenthal P."/>
            <person name="Walker B."/>
            <person name="Young S.K."/>
            <person name="Zeng Q."/>
            <person name="Gargeya S."/>
            <person name="Fitzgerald M."/>
            <person name="Haas B."/>
            <person name="Abouelleil A."/>
            <person name="Allen A.W."/>
            <person name="Alvarado L."/>
            <person name="Arachchi H.M."/>
            <person name="Berlin A.M."/>
            <person name="Chapman S.B."/>
            <person name="Gainer-Dewar J."/>
            <person name="Goldberg J."/>
            <person name="Griggs A."/>
            <person name="Gujja S."/>
            <person name="Hansen M."/>
            <person name="Howarth C."/>
            <person name="Imamovic A."/>
            <person name="Ireland A."/>
            <person name="Larimer J."/>
            <person name="McCowan C."/>
            <person name="Murphy C."/>
            <person name="Pearson M."/>
            <person name="Poon T.W."/>
            <person name="Priest M."/>
            <person name="Roberts A."/>
            <person name="Saif S."/>
            <person name="Shea T."/>
            <person name="Sisk P."/>
            <person name="Sykes S."/>
            <person name="Wortman J."/>
            <person name="Nusbaum C."/>
            <person name="Birren B."/>
        </authorList>
    </citation>
    <scope>NUCLEOTIDE SEQUENCE [LARGE SCALE GENOMIC DNA]</scope>
    <source>
        <strain evidence="6 7">Palo Alto/Uganda</strain>
    </source>
</reference>
<sequence length="552" mass="63936">MKVWGACFFVALLAGLIKKKVECIELSASEISPHENKSTSSSIFQEELKFDESLKKFFKQNNKNEDEIERDNFFDENKNFIRGEILSDINSKFLVDILNNSTLNFLENLNSDNEGENKDYQIELEENCSPFYCEKIMKAKEIERLDDTSSSENVKNDDNKNMSGDNNNDNNNNMSGDNNNDNNNNMSGDDYVEGKQNINRNERNIKLHNNNDNNNNNLVKNMNNMEEFYNNNYDNNTDDGVDALYLRSVDDDEDKQRIVLTDGNNVYILEEVTKNENNNSTMNKDENNINKITSVEQEIKMHVPSEQNYNEDNILESFMDYINLEDSLLNNIDDVTNIQTGRETNIRPHNNTNDHNNNTKDYNNNTNDEQNKQQSLFDDNIFNLSEEELSKKIFDDIKLNSEDKIECHNFSDNEDKCNSFKKCTYVNIDNKDTCFLDYNYMLFLKNNNCALQSKSSLLSISKDLLKNDIINRQMFQLLRNNELNDLDNISISDLSDVDPETNNIIIGVCDKISKPCGRRNVGSNWKIKLKGGLMKIDGKEMFFHGLQGELEF</sequence>
<dbReference type="InterPro" id="IPR009088">
    <property type="entry name" value="TFIIA_b-brl"/>
</dbReference>
<evidence type="ECO:0000313" key="6">
    <source>
        <dbReference type="EMBL" id="ETW57089.1"/>
    </source>
</evidence>
<reference evidence="6 7" key="2">
    <citation type="submission" date="2013-02" db="EMBL/GenBank/DDBJ databases">
        <title>The Genome Sequence of Plasmodium falciparum Palo Alto/Uganda.</title>
        <authorList>
            <consortium name="The Broad Institute Genome Sequencing Platform"/>
            <consortium name="The Broad Institute Genome Sequencing Center for Infectious Disease"/>
            <person name="Neafsey D."/>
            <person name="Cheeseman I."/>
            <person name="Volkman S."/>
            <person name="Adams J."/>
            <person name="Walker B."/>
            <person name="Young S.K."/>
            <person name="Zeng Q."/>
            <person name="Gargeya S."/>
            <person name="Fitzgerald M."/>
            <person name="Haas B."/>
            <person name="Abouelleil A."/>
            <person name="Alvarado L."/>
            <person name="Arachchi H.M."/>
            <person name="Berlin A.M."/>
            <person name="Chapman S.B."/>
            <person name="Dewar J."/>
            <person name="Goldberg J."/>
            <person name="Griggs A."/>
            <person name="Gujja S."/>
            <person name="Hansen M."/>
            <person name="Howarth C."/>
            <person name="Imamovic A."/>
            <person name="Larimer J."/>
            <person name="McCowan C."/>
            <person name="Murphy C."/>
            <person name="Neiman D."/>
            <person name="Pearson M."/>
            <person name="Priest M."/>
            <person name="Roberts A."/>
            <person name="Saif S."/>
            <person name="Shea T."/>
            <person name="Sisk P."/>
            <person name="Sykes S."/>
            <person name="Wortman J."/>
            <person name="Nusbaum C."/>
            <person name="Birren B."/>
        </authorList>
    </citation>
    <scope>NUCLEOTIDE SEQUENCE [LARGE SCALE GENOMIC DNA]</scope>
    <source>
        <strain evidence="6 7">Palo Alto/Uganda</strain>
    </source>
</reference>
<name>W4J4Y3_PLAFP</name>
<keyword evidence="3" id="KW-0539">Nucleus</keyword>
<evidence type="ECO:0000256" key="4">
    <source>
        <dbReference type="SAM" id="MobiDB-lite"/>
    </source>
</evidence>
<feature type="signal peptide" evidence="5">
    <location>
        <begin position="1"/>
        <end position="23"/>
    </location>
</feature>
<evidence type="ECO:0000256" key="2">
    <source>
        <dbReference type="ARBA" id="ARBA00023163"/>
    </source>
</evidence>
<feature type="region of interest" description="Disordered" evidence="4">
    <location>
        <begin position="340"/>
        <end position="371"/>
    </location>
</feature>
<gene>
    <name evidence="6" type="ORF">PFUGPA_00868</name>
</gene>
<feature type="region of interest" description="Disordered" evidence="4">
    <location>
        <begin position="144"/>
        <end position="193"/>
    </location>
</feature>
<evidence type="ECO:0000256" key="3">
    <source>
        <dbReference type="ARBA" id="ARBA00023242"/>
    </source>
</evidence>
<dbReference type="OMA" id="DKVECYT"/>
<comment type="subcellular location">
    <subcellularLocation>
        <location evidence="1">Nucleus</location>
    </subcellularLocation>
</comment>
<feature type="compositionally biased region" description="Low complexity" evidence="4">
    <location>
        <begin position="350"/>
        <end position="368"/>
    </location>
</feature>
<evidence type="ECO:0000313" key="7">
    <source>
        <dbReference type="Proteomes" id="UP000019103"/>
    </source>
</evidence>
<dbReference type="SUPFAM" id="SSF50784">
    <property type="entry name" value="Transcription factor IIA (TFIIA), beta-barrel domain"/>
    <property type="match status" value="1"/>
</dbReference>
<feature type="compositionally biased region" description="Polar residues" evidence="4">
    <location>
        <begin position="340"/>
        <end position="349"/>
    </location>
</feature>
<evidence type="ECO:0000256" key="5">
    <source>
        <dbReference type="SAM" id="SignalP"/>
    </source>
</evidence>
<dbReference type="Gene3D" id="2.30.18.10">
    <property type="entry name" value="Transcription factor IIA (TFIIA), beta-barrel domain"/>
    <property type="match status" value="1"/>
</dbReference>
<proteinExistence type="predicted"/>
<dbReference type="GO" id="GO:0005672">
    <property type="term" value="C:transcription factor TFIIA complex"/>
    <property type="evidence" value="ECO:0007669"/>
    <property type="project" value="InterPro"/>
</dbReference>
<feature type="chain" id="PRO_5004844746" evidence="5">
    <location>
        <begin position="24"/>
        <end position="552"/>
    </location>
</feature>
<dbReference type="GO" id="GO:0006367">
    <property type="term" value="P:transcription initiation at RNA polymerase II promoter"/>
    <property type="evidence" value="ECO:0007669"/>
    <property type="project" value="InterPro"/>
</dbReference>